<protein>
    <submittedName>
        <fullName evidence="1">Uncharacterized protein</fullName>
    </submittedName>
</protein>
<dbReference type="Proteomes" id="UP001459277">
    <property type="component" value="Unassembled WGS sequence"/>
</dbReference>
<proteinExistence type="predicted"/>
<name>A0AAW2DUG3_9ROSI</name>
<accession>A0AAW2DUG3</accession>
<gene>
    <name evidence="1" type="ORF">SO802_000143</name>
</gene>
<dbReference type="EMBL" id="JAZDWU010000001">
    <property type="protein sequence ID" value="KAL0013074.1"/>
    <property type="molecule type" value="Genomic_DNA"/>
</dbReference>
<organism evidence="1 2">
    <name type="scientific">Lithocarpus litseifolius</name>
    <dbReference type="NCBI Taxonomy" id="425828"/>
    <lineage>
        <taxon>Eukaryota</taxon>
        <taxon>Viridiplantae</taxon>
        <taxon>Streptophyta</taxon>
        <taxon>Embryophyta</taxon>
        <taxon>Tracheophyta</taxon>
        <taxon>Spermatophyta</taxon>
        <taxon>Magnoliopsida</taxon>
        <taxon>eudicotyledons</taxon>
        <taxon>Gunneridae</taxon>
        <taxon>Pentapetalae</taxon>
        <taxon>rosids</taxon>
        <taxon>fabids</taxon>
        <taxon>Fagales</taxon>
        <taxon>Fagaceae</taxon>
        <taxon>Lithocarpus</taxon>
    </lineage>
</organism>
<keyword evidence="2" id="KW-1185">Reference proteome</keyword>
<sequence length="119" mass="13298">MQRKSYSMSSGWGDMFEAAASGLGLAAASAVGTAAGEEVYNYGKNIVNNMRRKPDNEADNDLEDNHKRLKEEAKKLYARWDDILAQTKTKLVNQVCEAWISRVMKSEGEVRELEINSPV</sequence>
<reference evidence="1 2" key="1">
    <citation type="submission" date="2024-01" db="EMBL/GenBank/DDBJ databases">
        <title>A telomere-to-telomere, gap-free genome of sweet tea (Lithocarpus litseifolius).</title>
        <authorList>
            <person name="Zhou J."/>
        </authorList>
    </citation>
    <scope>NUCLEOTIDE SEQUENCE [LARGE SCALE GENOMIC DNA]</scope>
    <source>
        <strain evidence="1">Zhou-2022a</strain>
        <tissue evidence="1">Leaf</tissue>
    </source>
</reference>
<dbReference type="AlphaFoldDB" id="A0AAW2DUG3"/>
<evidence type="ECO:0000313" key="2">
    <source>
        <dbReference type="Proteomes" id="UP001459277"/>
    </source>
</evidence>
<comment type="caution">
    <text evidence="1">The sequence shown here is derived from an EMBL/GenBank/DDBJ whole genome shotgun (WGS) entry which is preliminary data.</text>
</comment>
<evidence type="ECO:0000313" key="1">
    <source>
        <dbReference type="EMBL" id="KAL0013074.1"/>
    </source>
</evidence>